<accession>A0A5K3FWG9</accession>
<dbReference type="AlphaFoldDB" id="A0A5K3FWG9"/>
<dbReference type="WBParaSite" id="MCU_012516-RA">
    <property type="protein sequence ID" value="MCU_012516-RA"/>
    <property type="gene ID" value="MCU_012516"/>
</dbReference>
<evidence type="ECO:0000313" key="1">
    <source>
        <dbReference type="WBParaSite" id="MCU_012516-RA"/>
    </source>
</evidence>
<name>A0A5K3FWG9_MESCO</name>
<organism evidence="1">
    <name type="scientific">Mesocestoides corti</name>
    <name type="common">Flatworm</name>
    <dbReference type="NCBI Taxonomy" id="53468"/>
    <lineage>
        <taxon>Eukaryota</taxon>
        <taxon>Metazoa</taxon>
        <taxon>Spiralia</taxon>
        <taxon>Lophotrochozoa</taxon>
        <taxon>Platyhelminthes</taxon>
        <taxon>Cestoda</taxon>
        <taxon>Eucestoda</taxon>
        <taxon>Cyclophyllidea</taxon>
        <taxon>Mesocestoididae</taxon>
        <taxon>Mesocestoides</taxon>
    </lineage>
</organism>
<proteinExistence type="predicted"/>
<reference evidence="1" key="1">
    <citation type="submission" date="2019-11" db="UniProtKB">
        <authorList>
            <consortium name="WormBaseParasite"/>
        </authorList>
    </citation>
    <scope>IDENTIFICATION</scope>
</reference>
<sequence>MEGQFVQARVARSCGIPLRSLLHPGYLLVRPQPRTKNVIRFCFTVPMFLTLSCNSNKKGHLEKNE</sequence>
<protein>
    <submittedName>
        <fullName evidence="1">Uncharacterized protein</fullName>
    </submittedName>
</protein>